<dbReference type="PIRSF" id="PIRSF017082">
    <property type="entry name" value="YflP"/>
    <property type="match status" value="1"/>
</dbReference>
<sequence length="329" mass="33735">MTLRWTRRAALRAAALGAGTTLLPPGAARAQAAFPTRPVRMIVPFAAGGPTDVIARVVAEALGDRWKQPVVVENRAGGGTIVGTLAIARATGDGYTLGICTNPFVINPAVKERMPYDTGADFAAVGMLVTSPFVLVAGNGFGPNTLGELVADARRRGEPLAYASPGPGGAGHLAGALLQQRTGIAMEHVPYNGSAPALTDVLAGRVPVMFDLWSSVRPHVEAGRLKILAVAGDAPLPDAPQVPTIAATLPGFVSVAFQGVIAPAATPPALVEAISSDLRAVTASEGFRRQVVPLGVDPAPGTPAAFGAFLKGEMAKWRDVARAAKIVLD</sequence>
<evidence type="ECO:0000256" key="2">
    <source>
        <dbReference type="SAM" id="SignalP"/>
    </source>
</evidence>
<proteinExistence type="inferred from homology"/>
<dbReference type="Gene3D" id="3.40.190.150">
    <property type="entry name" value="Bordetella uptake gene, domain 1"/>
    <property type="match status" value="1"/>
</dbReference>
<organism evidence="3 4">
    <name type="scientific">Roseomonas populi</name>
    <dbReference type="NCBI Taxonomy" id="3121582"/>
    <lineage>
        <taxon>Bacteria</taxon>
        <taxon>Pseudomonadati</taxon>
        <taxon>Pseudomonadota</taxon>
        <taxon>Alphaproteobacteria</taxon>
        <taxon>Acetobacterales</taxon>
        <taxon>Roseomonadaceae</taxon>
        <taxon>Roseomonas</taxon>
    </lineage>
</organism>
<evidence type="ECO:0000313" key="4">
    <source>
        <dbReference type="Proteomes" id="UP001524642"/>
    </source>
</evidence>
<dbReference type="Gene3D" id="3.40.190.10">
    <property type="entry name" value="Periplasmic binding protein-like II"/>
    <property type="match status" value="1"/>
</dbReference>
<dbReference type="InterPro" id="IPR005064">
    <property type="entry name" value="BUG"/>
</dbReference>
<dbReference type="PANTHER" id="PTHR42928:SF5">
    <property type="entry name" value="BLR1237 PROTEIN"/>
    <property type="match status" value="1"/>
</dbReference>
<dbReference type="InterPro" id="IPR042100">
    <property type="entry name" value="Bug_dom1"/>
</dbReference>
<feature type="chain" id="PRO_5046113671" evidence="2">
    <location>
        <begin position="31"/>
        <end position="329"/>
    </location>
</feature>
<dbReference type="EMBL" id="JANJOU010000034">
    <property type="protein sequence ID" value="MCR0985433.1"/>
    <property type="molecule type" value="Genomic_DNA"/>
</dbReference>
<dbReference type="Proteomes" id="UP001524642">
    <property type="component" value="Unassembled WGS sequence"/>
</dbReference>
<reference evidence="3 4" key="1">
    <citation type="submission" date="2022-06" db="EMBL/GenBank/DDBJ databases">
        <title>Roseomonas CN29.</title>
        <authorList>
            <person name="Cheng Y."/>
            <person name="He X."/>
        </authorList>
    </citation>
    <scope>NUCLEOTIDE SEQUENCE [LARGE SCALE GENOMIC DNA]</scope>
    <source>
        <strain evidence="3 4">CN29</strain>
    </source>
</reference>
<dbReference type="PANTHER" id="PTHR42928">
    <property type="entry name" value="TRICARBOXYLATE-BINDING PROTEIN"/>
    <property type="match status" value="1"/>
</dbReference>
<evidence type="ECO:0000313" key="3">
    <source>
        <dbReference type="EMBL" id="MCR0985433.1"/>
    </source>
</evidence>
<dbReference type="RefSeq" id="WP_257719080.1">
    <property type="nucleotide sequence ID" value="NZ_JANJOU010000034.1"/>
</dbReference>
<name>A0ABT1XBD8_9PROT</name>
<dbReference type="PROSITE" id="PS51318">
    <property type="entry name" value="TAT"/>
    <property type="match status" value="1"/>
</dbReference>
<feature type="signal peptide" evidence="2">
    <location>
        <begin position="1"/>
        <end position="30"/>
    </location>
</feature>
<dbReference type="CDD" id="cd13578">
    <property type="entry name" value="PBP2_Bug27"/>
    <property type="match status" value="1"/>
</dbReference>
<comment type="caution">
    <text evidence="3">The sequence shown here is derived from an EMBL/GenBank/DDBJ whole genome shotgun (WGS) entry which is preliminary data.</text>
</comment>
<comment type="similarity">
    <text evidence="1">Belongs to the UPF0065 (bug) family.</text>
</comment>
<dbReference type="Pfam" id="PF03401">
    <property type="entry name" value="TctC"/>
    <property type="match status" value="1"/>
</dbReference>
<evidence type="ECO:0000256" key="1">
    <source>
        <dbReference type="ARBA" id="ARBA00006987"/>
    </source>
</evidence>
<protein>
    <submittedName>
        <fullName evidence="3">Tripartite tricarboxylate transporter substrate binding protein</fullName>
    </submittedName>
</protein>
<keyword evidence="4" id="KW-1185">Reference proteome</keyword>
<dbReference type="InterPro" id="IPR006311">
    <property type="entry name" value="TAT_signal"/>
</dbReference>
<accession>A0ABT1XBD8</accession>
<gene>
    <name evidence="3" type="ORF">NRP21_25610</name>
</gene>
<dbReference type="SUPFAM" id="SSF53850">
    <property type="entry name" value="Periplasmic binding protein-like II"/>
    <property type="match status" value="1"/>
</dbReference>
<keyword evidence="2" id="KW-0732">Signal</keyword>